<reference evidence="1 2" key="1">
    <citation type="journal article" date="2019" name="G3 (Bethesda)">
        <title>Sequencing of a Wild Apple (Malus baccata) Genome Unravels the Differences Between Cultivated and Wild Apple Species Regarding Disease Resistance and Cold Tolerance.</title>
        <authorList>
            <person name="Chen X."/>
        </authorList>
    </citation>
    <scope>NUCLEOTIDE SEQUENCE [LARGE SCALE GENOMIC DNA]</scope>
    <source>
        <strain evidence="2">cv. Shandingzi</strain>
        <tissue evidence="1">Leaves</tissue>
    </source>
</reference>
<protein>
    <submittedName>
        <fullName evidence="1">Uncharacterized protein</fullName>
    </submittedName>
</protein>
<evidence type="ECO:0000313" key="2">
    <source>
        <dbReference type="Proteomes" id="UP000315295"/>
    </source>
</evidence>
<proteinExistence type="predicted"/>
<keyword evidence="2" id="KW-1185">Reference proteome</keyword>
<dbReference type="AlphaFoldDB" id="A0A540NJ77"/>
<organism evidence="1 2">
    <name type="scientific">Malus baccata</name>
    <name type="common">Siberian crab apple</name>
    <name type="synonym">Pyrus baccata</name>
    <dbReference type="NCBI Taxonomy" id="106549"/>
    <lineage>
        <taxon>Eukaryota</taxon>
        <taxon>Viridiplantae</taxon>
        <taxon>Streptophyta</taxon>
        <taxon>Embryophyta</taxon>
        <taxon>Tracheophyta</taxon>
        <taxon>Spermatophyta</taxon>
        <taxon>Magnoliopsida</taxon>
        <taxon>eudicotyledons</taxon>
        <taxon>Gunneridae</taxon>
        <taxon>Pentapetalae</taxon>
        <taxon>rosids</taxon>
        <taxon>fabids</taxon>
        <taxon>Rosales</taxon>
        <taxon>Rosaceae</taxon>
        <taxon>Amygdaloideae</taxon>
        <taxon>Maleae</taxon>
        <taxon>Malus</taxon>
    </lineage>
</organism>
<name>A0A540NJ77_MALBA</name>
<dbReference type="EMBL" id="VIEB01000040">
    <property type="protein sequence ID" value="TQE10540.1"/>
    <property type="molecule type" value="Genomic_DNA"/>
</dbReference>
<comment type="caution">
    <text evidence="1">The sequence shown here is derived from an EMBL/GenBank/DDBJ whole genome shotgun (WGS) entry which is preliminary data.</text>
</comment>
<sequence length="109" mass="12103">MGRDFEDCRIQSLSPPIFVALTSHKGKQYQGKPALGSTGPAIYFFNPDIPQLSEYSQNKKPHTKQTATTNSARIAAEFHDLVIPKVEPADRVPIAALKIKTQPKKKKQT</sequence>
<gene>
    <name evidence="1" type="ORF">C1H46_003878</name>
</gene>
<evidence type="ECO:0000313" key="1">
    <source>
        <dbReference type="EMBL" id="TQE10540.1"/>
    </source>
</evidence>
<accession>A0A540NJ77</accession>
<dbReference type="Proteomes" id="UP000315295">
    <property type="component" value="Unassembled WGS sequence"/>
</dbReference>